<feature type="compositionally biased region" description="Low complexity" evidence="1">
    <location>
        <begin position="31"/>
        <end position="41"/>
    </location>
</feature>
<sequence length="454" mass="48660">MPAQTTPNPRSNAGSEYDQRRLSFMDKDASKPSSSPSGAAKTTESATPMAIKSKKRILQKWKLASLNDILPADLRPPNWSEHILACLDTLSKHESLRDAREMLADQVRRRIRDDRAQKTDVLGYLTKRDADEVVRQCRNHPRSSSSREVSEDTRNETPLSVDAHVEQPAPEARVQTDMVHTETTQTEDADAGVPMDVDDDPIQDSIVCITLGSEASDSSGETTPSTPHKFEKAEKAKKPASHVRAKKAAKPEKSKKRAPVATKESATAAPAANGSGAGAASTPVNNTLLKSTTKNSIGNGLRGSGGTPTPNSPTKRDGAPQTAASQQKGKSPASTNRGAAIQDVDLYDFASSEPQGRPVPSPSRPRAHPPSNGTAATGHEALKATATPRRQAGNFISRTKGSSLSYATAIFHSCSAGSSSSRITRSWYYLFAEHTQAGDGLRSPLGLSRQRFKH</sequence>
<feature type="compositionally biased region" description="Basic and acidic residues" evidence="1">
    <location>
        <begin position="228"/>
        <end position="237"/>
    </location>
</feature>
<dbReference type="EMBL" id="JANBVN010000027">
    <property type="protein sequence ID" value="KAJ9161097.1"/>
    <property type="molecule type" value="Genomic_DNA"/>
</dbReference>
<feature type="compositionally biased region" description="Polar residues" evidence="1">
    <location>
        <begin position="1"/>
        <end position="14"/>
    </location>
</feature>
<feature type="compositionally biased region" description="Low complexity" evidence="1">
    <location>
        <begin position="259"/>
        <end position="283"/>
    </location>
</feature>
<protein>
    <submittedName>
        <fullName evidence="2">Uncharacterized protein</fullName>
    </submittedName>
</protein>
<dbReference type="Proteomes" id="UP001174691">
    <property type="component" value="Unassembled WGS sequence"/>
</dbReference>
<dbReference type="AlphaFoldDB" id="A0AA38SG95"/>
<gene>
    <name evidence="2" type="ORF">NKR19_g2613</name>
</gene>
<feature type="compositionally biased region" description="Basic residues" evidence="1">
    <location>
        <begin position="238"/>
        <end position="258"/>
    </location>
</feature>
<name>A0AA38SG95_9PEZI</name>
<evidence type="ECO:0000256" key="1">
    <source>
        <dbReference type="SAM" id="MobiDB-lite"/>
    </source>
</evidence>
<organism evidence="2 3">
    <name type="scientific">Coniochaeta hoffmannii</name>
    <dbReference type="NCBI Taxonomy" id="91930"/>
    <lineage>
        <taxon>Eukaryota</taxon>
        <taxon>Fungi</taxon>
        <taxon>Dikarya</taxon>
        <taxon>Ascomycota</taxon>
        <taxon>Pezizomycotina</taxon>
        <taxon>Sordariomycetes</taxon>
        <taxon>Sordariomycetidae</taxon>
        <taxon>Coniochaetales</taxon>
        <taxon>Coniochaetaceae</taxon>
        <taxon>Coniochaeta</taxon>
    </lineage>
</organism>
<feature type="region of interest" description="Disordered" evidence="1">
    <location>
        <begin position="213"/>
        <end position="392"/>
    </location>
</feature>
<feature type="compositionally biased region" description="Basic and acidic residues" evidence="1">
    <location>
        <begin position="17"/>
        <end position="30"/>
    </location>
</feature>
<feature type="compositionally biased region" description="Acidic residues" evidence="1">
    <location>
        <begin position="185"/>
        <end position="200"/>
    </location>
</feature>
<proteinExistence type="predicted"/>
<feature type="compositionally biased region" description="Polar residues" evidence="1">
    <location>
        <begin position="213"/>
        <end position="226"/>
    </location>
</feature>
<feature type="compositionally biased region" description="Polar residues" evidence="1">
    <location>
        <begin position="284"/>
        <end position="298"/>
    </location>
</feature>
<reference evidence="2" key="1">
    <citation type="submission" date="2022-07" db="EMBL/GenBank/DDBJ databases">
        <title>Fungi with potential for degradation of polypropylene.</title>
        <authorList>
            <person name="Gostincar C."/>
        </authorList>
    </citation>
    <scope>NUCLEOTIDE SEQUENCE</scope>
    <source>
        <strain evidence="2">EXF-13287</strain>
    </source>
</reference>
<accession>A0AA38SG95</accession>
<feature type="compositionally biased region" description="Polar residues" evidence="1">
    <location>
        <begin position="322"/>
        <end position="337"/>
    </location>
</feature>
<comment type="caution">
    <text evidence="2">The sequence shown here is derived from an EMBL/GenBank/DDBJ whole genome shotgun (WGS) entry which is preliminary data.</text>
</comment>
<evidence type="ECO:0000313" key="2">
    <source>
        <dbReference type="EMBL" id="KAJ9161097.1"/>
    </source>
</evidence>
<keyword evidence="3" id="KW-1185">Reference proteome</keyword>
<feature type="region of interest" description="Disordered" evidence="1">
    <location>
        <begin position="1"/>
        <end position="51"/>
    </location>
</feature>
<evidence type="ECO:0000313" key="3">
    <source>
        <dbReference type="Proteomes" id="UP001174691"/>
    </source>
</evidence>
<feature type="region of interest" description="Disordered" evidence="1">
    <location>
        <begin position="136"/>
        <end position="200"/>
    </location>
</feature>